<dbReference type="EMBL" id="AMGY01000006">
    <property type="protein sequence ID" value="EXJ81071.1"/>
    <property type="molecule type" value="Genomic_DNA"/>
</dbReference>
<evidence type="ECO:0000256" key="3">
    <source>
        <dbReference type="ARBA" id="ARBA00022989"/>
    </source>
</evidence>
<feature type="domain" description="EXPERA" evidence="8">
    <location>
        <begin position="26"/>
        <end position="162"/>
    </location>
</feature>
<proteinExistence type="predicted"/>
<dbReference type="GeneID" id="19171459"/>
<protein>
    <recommendedName>
        <fullName evidence="8">EXPERA domain-containing protein</fullName>
    </recommendedName>
</protein>
<feature type="transmembrane region" description="Helical" evidence="7">
    <location>
        <begin position="113"/>
        <end position="136"/>
    </location>
</feature>
<dbReference type="PROSITE" id="PS51751">
    <property type="entry name" value="EXPERA"/>
    <property type="match status" value="1"/>
</dbReference>
<keyword evidence="4 5" id="KW-0472">Membrane</keyword>
<dbReference type="eggNOG" id="KOG0012">
    <property type="taxonomic scope" value="Eukaryota"/>
</dbReference>
<dbReference type="GO" id="GO:0005783">
    <property type="term" value="C:endoplasmic reticulum"/>
    <property type="evidence" value="ECO:0007669"/>
    <property type="project" value="TreeGrafter"/>
</dbReference>
<feature type="transmembrane region" description="Helical" evidence="7">
    <location>
        <begin position="28"/>
        <end position="47"/>
    </location>
</feature>
<evidence type="ECO:0000256" key="5">
    <source>
        <dbReference type="PROSITE-ProRule" id="PRU01087"/>
    </source>
</evidence>
<dbReference type="PANTHER" id="PTHR31204">
    <property type="entry name" value="SIGMA INTRACELLULAR RECEPTOR 2"/>
    <property type="match status" value="1"/>
</dbReference>
<evidence type="ECO:0000256" key="1">
    <source>
        <dbReference type="ARBA" id="ARBA00004141"/>
    </source>
</evidence>
<comment type="subcellular location">
    <subcellularLocation>
        <location evidence="1">Membrane</location>
        <topology evidence="1">Multi-pass membrane protein</topology>
    </subcellularLocation>
</comment>
<keyword evidence="3 5" id="KW-1133">Transmembrane helix</keyword>
<dbReference type="InterPro" id="IPR033118">
    <property type="entry name" value="EXPERA"/>
</dbReference>
<dbReference type="STRING" id="1182542.W9XVP2"/>
<organism evidence="9 10">
    <name type="scientific">Capronia epimyces CBS 606.96</name>
    <dbReference type="NCBI Taxonomy" id="1182542"/>
    <lineage>
        <taxon>Eukaryota</taxon>
        <taxon>Fungi</taxon>
        <taxon>Dikarya</taxon>
        <taxon>Ascomycota</taxon>
        <taxon>Pezizomycotina</taxon>
        <taxon>Eurotiomycetes</taxon>
        <taxon>Chaetothyriomycetidae</taxon>
        <taxon>Chaetothyriales</taxon>
        <taxon>Herpotrichiellaceae</taxon>
        <taxon>Capronia</taxon>
    </lineage>
</organism>
<feature type="compositionally biased region" description="Low complexity" evidence="6">
    <location>
        <begin position="177"/>
        <end position="195"/>
    </location>
</feature>
<sequence>MPPPKQQQQQEQHHHRPRRPLTARKLDIVYLAFFVIHIPVMLLVDLAPLQPAFLRPQISYTLRQFYRDHYRDRYFEAPPAWFTAYMYLEASYHLPLSLWMVWNIPKDHILVPLHLLVFAVETALTTLTCVVDVRAWEGYTAPQRNDLYALYVPYLVVACFMGSDAFLRVKRQIMSANSNSNSNSNSTTETTNTTTVAVDKGKRA</sequence>
<evidence type="ECO:0000256" key="2">
    <source>
        <dbReference type="ARBA" id="ARBA00022692"/>
    </source>
</evidence>
<keyword evidence="2 5" id="KW-0812">Transmembrane</keyword>
<dbReference type="AlphaFoldDB" id="W9XVP2"/>
<feature type="transmembrane region" description="Helical" evidence="7">
    <location>
        <begin position="80"/>
        <end position="101"/>
    </location>
</feature>
<evidence type="ECO:0000313" key="10">
    <source>
        <dbReference type="Proteomes" id="UP000019478"/>
    </source>
</evidence>
<evidence type="ECO:0000256" key="6">
    <source>
        <dbReference type="SAM" id="MobiDB-lite"/>
    </source>
</evidence>
<feature type="transmembrane region" description="Helical" evidence="7">
    <location>
        <begin position="148"/>
        <end position="167"/>
    </location>
</feature>
<comment type="caution">
    <text evidence="9">The sequence shown here is derived from an EMBL/GenBank/DDBJ whole genome shotgun (WGS) entry which is preliminary data.</text>
</comment>
<keyword evidence="10" id="KW-1185">Reference proteome</keyword>
<dbReference type="InterPro" id="IPR051987">
    <property type="entry name" value="Sigma-2_receptor-like"/>
</dbReference>
<accession>W9XVP2</accession>
<feature type="region of interest" description="Disordered" evidence="6">
    <location>
        <begin position="177"/>
        <end position="204"/>
    </location>
</feature>
<dbReference type="PANTHER" id="PTHR31204:SF1">
    <property type="entry name" value="SIGMA INTRACELLULAR RECEPTOR 2"/>
    <property type="match status" value="1"/>
</dbReference>
<dbReference type="Pfam" id="PF05241">
    <property type="entry name" value="EBP"/>
    <property type="match status" value="1"/>
</dbReference>
<gene>
    <name evidence="9" type="ORF">A1O3_07359</name>
</gene>
<dbReference type="Proteomes" id="UP000019478">
    <property type="component" value="Unassembled WGS sequence"/>
</dbReference>
<evidence type="ECO:0000313" key="9">
    <source>
        <dbReference type="EMBL" id="EXJ81071.1"/>
    </source>
</evidence>
<evidence type="ECO:0000256" key="4">
    <source>
        <dbReference type="ARBA" id="ARBA00023136"/>
    </source>
</evidence>
<evidence type="ECO:0000259" key="8">
    <source>
        <dbReference type="PROSITE" id="PS51751"/>
    </source>
</evidence>
<dbReference type="RefSeq" id="XP_007735659.1">
    <property type="nucleotide sequence ID" value="XM_007737469.1"/>
</dbReference>
<reference evidence="9 10" key="1">
    <citation type="submission" date="2013-03" db="EMBL/GenBank/DDBJ databases">
        <title>The Genome Sequence of Capronia epimyces CBS 606.96.</title>
        <authorList>
            <consortium name="The Broad Institute Genomics Platform"/>
            <person name="Cuomo C."/>
            <person name="de Hoog S."/>
            <person name="Gorbushina A."/>
            <person name="Walker B."/>
            <person name="Young S.K."/>
            <person name="Zeng Q."/>
            <person name="Gargeya S."/>
            <person name="Fitzgerald M."/>
            <person name="Haas B."/>
            <person name="Abouelleil A."/>
            <person name="Allen A.W."/>
            <person name="Alvarado L."/>
            <person name="Arachchi H.M."/>
            <person name="Berlin A.M."/>
            <person name="Chapman S.B."/>
            <person name="Gainer-Dewar J."/>
            <person name="Goldberg J."/>
            <person name="Griggs A."/>
            <person name="Gujja S."/>
            <person name="Hansen M."/>
            <person name="Howarth C."/>
            <person name="Imamovic A."/>
            <person name="Ireland A."/>
            <person name="Larimer J."/>
            <person name="McCowan C."/>
            <person name="Murphy C."/>
            <person name="Pearson M."/>
            <person name="Poon T.W."/>
            <person name="Priest M."/>
            <person name="Roberts A."/>
            <person name="Saif S."/>
            <person name="Shea T."/>
            <person name="Sisk P."/>
            <person name="Sykes S."/>
            <person name="Wortman J."/>
            <person name="Nusbaum C."/>
            <person name="Birren B."/>
        </authorList>
    </citation>
    <scope>NUCLEOTIDE SEQUENCE [LARGE SCALE GENOMIC DNA]</scope>
    <source>
        <strain evidence="9 10">CBS 606.96</strain>
    </source>
</reference>
<dbReference type="OrthoDB" id="433124at2759"/>
<dbReference type="HOGENOM" id="CLU_086812_2_1_1"/>
<evidence type="ECO:0000256" key="7">
    <source>
        <dbReference type="SAM" id="Phobius"/>
    </source>
</evidence>
<dbReference type="GO" id="GO:0016020">
    <property type="term" value="C:membrane"/>
    <property type="evidence" value="ECO:0007669"/>
    <property type="project" value="UniProtKB-SubCell"/>
</dbReference>
<name>W9XVP2_9EURO</name>